<comment type="similarity">
    <text evidence="3">Belongs to the SMN family.</text>
</comment>
<evidence type="ECO:0000256" key="3">
    <source>
        <dbReference type="ARBA" id="ARBA00005371"/>
    </source>
</evidence>
<dbReference type="GO" id="GO:0006397">
    <property type="term" value="P:mRNA processing"/>
    <property type="evidence" value="ECO:0007669"/>
    <property type="project" value="UniProtKB-KW"/>
</dbReference>
<dbReference type="AlphaFoldDB" id="A0A226EYG0"/>
<keyword evidence="5" id="KW-0508">mRNA splicing</keyword>
<feature type="region of interest" description="Disordered" evidence="8">
    <location>
        <begin position="175"/>
        <end position="284"/>
    </location>
</feature>
<comment type="subcellular location">
    <subcellularLocation>
        <location evidence="1">Cytoplasm</location>
        <location evidence="1">Myofibril</location>
        <location evidence="1">Sarcomere</location>
        <location evidence="1">Z line</location>
    </subcellularLocation>
    <subcellularLocation>
        <location evidence="2">Nucleus</location>
        <location evidence="2">Cajal body</location>
    </subcellularLocation>
    <subcellularLocation>
        <location evidence="7">Nucleus</location>
        <location evidence="7">Gem</location>
    </subcellularLocation>
</comment>
<dbReference type="InterPro" id="IPR040424">
    <property type="entry name" value="Smn1"/>
</dbReference>
<dbReference type="InterPro" id="IPR002999">
    <property type="entry name" value="Tudor"/>
</dbReference>
<evidence type="ECO:0000256" key="7">
    <source>
        <dbReference type="ARBA" id="ARBA00034695"/>
    </source>
</evidence>
<dbReference type="InterPro" id="IPR047313">
    <property type="entry name" value="SMN_C"/>
</dbReference>
<dbReference type="GO" id="GO:0008380">
    <property type="term" value="P:RNA splicing"/>
    <property type="evidence" value="ECO:0007669"/>
    <property type="project" value="UniProtKB-KW"/>
</dbReference>
<proteinExistence type="inferred from homology"/>
<dbReference type="Pfam" id="PF20636">
    <property type="entry name" value="SMN_G2-BD"/>
    <property type="match status" value="1"/>
</dbReference>
<feature type="compositionally biased region" description="Low complexity" evidence="8">
    <location>
        <begin position="249"/>
        <end position="264"/>
    </location>
</feature>
<feature type="compositionally biased region" description="Basic and acidic residues" evidence="8">
    <location>
        <begin position="120"/>
        <end position="133"/>
    </location>
</feature>
<evidence type="ECO:0000256" key="8">
    <source>
        <dbReference type="SAM" id="MobiDB-lite"/>
    </source>
</evidence>
<dbReference type="PROSITE" id="PS50304">
    <property type="entry name" value="TUDOR"/>
    <property type="match status" value="1"/>
</dbReference>
<reference evidence="10 11" key="1">
    <citation type="submission" date="2015-12" db="EMBL/GenBank/DDBJ databases">
        <title>The genome of Folsomia candida.</title>
        <authorList>
            <person name="Faddeeva A."/>
            <person name="Derks M.F."/>
            <person name="Anvar Y."/>
            <person name="Smit S."/>
            <person name="Van Straalen N."/>
            <person name="Roelofs D."/>
        </authorList>
    </citation>
    <scope>NUCLEOTIDE SEQUENCE [LARGE SCALE GENOMIC DNA]</scope>
    <source>
        <strain evidence="10 11">VU population</strain>
        <tissue evidence="10">Whole body</tissue>
    </source>
</reference>
<feature type="region of interest" description="Disordered" evidence="8">
    <location>
        <begin position="26"/>
        <end position="50"/>
    </location>
</feature>
<accession>A0A226EYG0</accession>
<keyword evidence="4" id="KW-0507">mRNA processing</keyword>
<dbReference type="SMART" id="SM00333">
    <property type="entry name" value="TUDOR"/>
    <property type="match status" value="1"/>
</dbReference>
<evidence type="ECO:0000256" key="1">
    <source>
        <dbReference type="ARBA" id="ARBA00004216"/>
    </source>
</evidence>
<dbReference type="CDD" id="cd22851">
    <property type="entry name" value="SMN_N"/>
    <property type="match status" value="1"/>
</dbReference>
<dbReference type="CDD" id="cd22852">
    <property type="entry name" value="SMN_C"/>
    <property type="match status" value="1"/>
</dbReference>
<comment type="caution">
    <text evidence="10">The sequence shown here is derived from an EMBL/GenBank/DDBJ whole genome shotgun (WGS) entry which is preliminary data.</text>
</comment>
<dbReference type="Pfam" id="PF20635">
    <property type="entry name" value="SMN_YG-box"/>
    <property type="match status" value="1"/>
</dbReference>
<feature type="compositionally biased region" description="Acidic residues" evidence="8">
    <location>
        <begin position="265"/>
        <end position="276"/>
    </location>
</feature>
<sequence length="362" mass="38708">MNLGGGDDWDDTELIKAYDKAVKNWRKSKSSEDGGSSAAEPTNNETAGIGPWVSVKKEDVNSAMLGVSSWILGSPCRAVWSQDGLEYEAKIVGIVEPNCTIRFVGYGNQESKDLGDLKETFGKRSRDRQRREAQAANSQYLTVSGTVRPGIDGEDYFSSVSLTSSMCNNCPSIANGGHGDDDQLTTTTDFSGIGGGQRESVSSSVFQSPRRKGSPGNKRKRDAADAMSVDVDPDTQGLESGRVEDALPSGAEATLGSSSSSSNISEDDNEDGDDEATSAPGGFGEAFKVGFPSMVPQFPVPPMPMSLADAKGKFNFGRGQLPSLLLSWYMSGYHSGYFDAQQAKKSLGKEEPSKSRNNKRQQ</sequence>
<evidence type="ECO:0000259" key="9">
    <source>
        <dbReference type="PROSITE" id="PS50304"/>
    </source>
</evidence>
<dbReference type="STRING" id="158441.A0A226EYG0"/>
<evidence type="ECO:0000256" key="4">
    <source>
        <dbReference type="ARBA" id="ARBA00022664"/>
    </source>
</evidence>
<dbReference type="OrthoDB" id="197400at2759"/>
<organism evidence="10 11">
    <name type="scientific">Folsomia candida</name>
    <name type="common">Springtail</name>
    <dbReference type="NCBI Taxonomy" id="158441"/>
    <lineage>
        <taxon>Eukaryota</taxon>
        <taxon>Metazoa</taxon>
        <taxon>Ecdysozoa</taxon>
        <taxon>Arthropoda</taxon>
        <taxon>Hexapoda</taxon>
        <taxon>Collembola</taxon>
        <taxon>Entomobryomorpha</taxon>
        <taxon>Isotomoidea</taxon>
        <taxon>Isotomidae</taxon>
        <taxon>Proisotominae</taxon>
        <taxon>Folsomia</taxon>
    </lineage>
</organism>
<name>A0A226EYG0_FOLCA</name>
<gene>
    <name evidence="10" type="ORF">Fcan01_02707</name>
</gene>
<feature type="region of interest" description="Disordered" evidence="8">
    <location>
        <begin position="341"/>
        <end position="362"/>
    </location>
</feature>
<dbReference type="GO" id="GO:0097504">
    <property type="term" value="C:Gemini of Cajal bodies"/>
    <property type="evidence" value="ECO:0007669"/>
    <property type="project" value="UniProtKB-SubCell"/>
</dbReference>
<dbReference type="GO" id="GO:0030018">
    <property type="term" value="C:Z disc"/>
    <property type="evidence" value="ECO:0007669"/>
    <property type="project" value="UniProtKB-SubCell"/>
</dbReference>
<dbReference type="PANTHER" id="PTHR39267">
    <property type="entry name" value="SURVIVAL MOTOR NEURON-LIKE PROTEIN 1"/>
    <property type="match status" value="1"/>
</dbReference>
<dbReference type="GO" id="GO:0003723">
    <property type="term" value="F:RNA binding"/>
    <property type="evidence" value="ECO:0007669"/>
    <property type="project" value="InterPro"/>
</dbReference>
<protein>
    <submittedName>
        <fullName evidence="10">Survival motor neuron protein</fullName>
    </submittedName>
</protein>
<dbReference type="InterPro" id="IPR010304">
    <property type="entry name" value="SMN_Tudor"/>
</dbReference>
<keyword evidence="6" id="KW-0539">Nucleus</keyword>
<dbReference type="Gene3D" id="2.30.30.140">
    <property type="match status" value="1"/>
</dbReference>
<feature type="compositionally biased region" description="Basic residues" evidence="8">
    <location>
        <begin position="209"/>
        <end position="221"/>
    </location>
</feature>
<evidence type="ECO:0000313" key="11">
    <source>
        <dbReference type="Proteomes" id="UP000198287"/>
    </source>
</evidence>
<evidence type="ECO:0000313" key="10">
    <source>
        <dbReference type="EMBL" id="OXA62645.1"/>
    </source>
</evidence>
<dbReference type="Proteomes" id="UP000198287">
    <property type="component" value="Unassembled WGS sequence"/>
</dbReference>
<dbReference type="InterPro" id="IPR049481">
    <property type="entry name" value="SMN_G2-BD"/>
</dbReference>
<dbReference type="EMBL" id="LNIX01000001">
    <property type="protein sequence ID" value="OXA62645.1"/>
    <property type="molecule type" value="Genomic_DNA"/>
</dbReference>
<dbReference type="Pfam" id="PF06003">
    <property type="entry name" value="SMN_Tudor"/>
    <property type="match status" value="1"/>
</dbReference>
<evidence type="ECO:0000256" key="6">
    <source>
        <dbReference type="ARBA" id="ARBA00023242"/>
    </source>
</evidence>
<dbReference type="GO" id="GO:0015030">
    <property type="term" value="C:Cajal body"/>
    <property type="evidence" value="ECO:0007669"/>
    <property type="project" value="UniProtKB-SubCell"/>
</dbReference>
<dbReference type="SUPFAM" id="SSF63748">
    <property type="entry name" value="Tudor/PWWP/MBT"/>
    <property type="match status" value="1"/>
</dbReference>
<keyword evidence="11" id="KW-1185">Reference proteome</keyword>
<feature type="domain" description="Tudor" evidence="9">
    <location>
        <begin position="69"/>
        <end position="127"/>
    </location>
</feature>
<evidence type="ECO:0000256" key="2">
    <source>
        <dbReference type="ARBA" id="ARBA00004408"/>
    </source>
</evidence>
<evidence type="ECO:0000256" key="5">
    <source>
        <dbReference type="ARBA" id="ARBA00023187"/>
    </source>
</evidence>
<feature type="region of interest" description="Disordered" evidence="8">
    <location>
        <begin position="120"/>
        <end position="141"/>
    </location>
</feature>
<dbReference type="PANTHER" id="PTHR39267:SF1">
    <property type="entry name" value="SURVIVAL MOTOR NEURON PROTEIN"/>
    <property type="match status" value="1"/>
</dbReference>